<dbReference type="InterPro" id="IPR044643">
    <property type="entry name" value="TrpF_fam"/>
</dbReference>
<proteinExistence type="inferred from homology"/>
<comment type="pathway">
    <text evidence="2 9">Amino-acid biosynthesis; L-tryptophan biosynthesis; L-tryptophan from chorismate: step 3/5.</text>
</comment>
<evidence type="ECO:0000256" key="6">
    <source>
        <dbReference type="ARBA" id="ARBA00022822"/>
    </source>
</evidence>
<dbReference type="Gene3D" id="3.20.20.70">
    <property type="entry name" value="Aldolase class I"/>
    <property type="match status" value="1"/>
</dbReference>
<keyword evidence="8 9" id="KW-0413">Isomerase</keyword>
<dbReference type="HAMAP" id="MF_00135">
    <property type="entry name" value="PRAI"/>
    <property type="match status" value="1"/>
</dbReference>
<evidence type="ECO:0000259" key="10">
    <source>
        <dbReference type="Pfam" id="PF00697"/>
    </source>
</evidence>
<evidence type="ECO:0000256" key="5">
    <source>
        <dbReference type="ARBA" id="ARBA00022605"/>
    </source>
</evidence>
<dbReference type="GO" id="GO:0016853">
    <property type="term" value="F:isomerase activity"/>
    <property type="evidence" value="ECO:0007669"/>
    <property type="project" value="UniProtKB-KW"/>
</dbReference>
<dbReference type="PANTHER" id="PTHR42894:SF1">
    <property type="entry name" value="N-(5'-PHOSPHORIBOSYL)ANTHRANILATE ISOMERASE"/>
    <property type="match status" value="1"/>
</dbReference>
<dbReference type="PANTHER" id="PTHR42894">
    <property type="entry name" value="N-(5'-PHOSPHORIBOSYL)ANTHRANILATE ISOMERASE"/>
    <property type="match status" value="1"/>
</dbReference>
<evidence type="ECO:0000256" key="9">
    <source>
        <dbReference type="HAMAP-Rule" id="MF_00135"/>
    </source>
</evidence>
<dbReference type="InterPro" id="IPR011060">
    <property type="entry name" value="RibuloseP-bd_barrel"/>
</dbReference>
<dbReference type="SUPFAM" id="SSF51366">
    <property type="entry name" value="Ribulose-phoshate binding barrel"/>
    <property type="match status" value="1"/>
</dbReference>
<evidence type="ECO:0000256" key="4">
    <source>
        <dbReference type="ARBA" id="ARBA00022272"/>
    </source>
</evidence>
<comment type="catalytic activity">
    <reaction evidence="1 9">
        <text>N-(5-phospho-beta-D-ribosyl)anthranilate = 1-(2-carboxyphenylamino)-1-deoxy-D-ribulose 5-phosphate</text>
        <dbReference type="Rhea" id="RHEA:21540"/>
        <dbReference type="ChEBI" id="CHEBI:18277"/>
        <dbReference type="ChEBI" id="CHEBI:58613"/>
        <dbReference type="EC" id="5.3.1.24"/>
    </reaction>
</comment>
<protein>
    <recommendedName>
        <fullName evidence="4 9">N-(5'-phosphoribosyl)anthranilate isomerase</fullName>
        <shortName evidence="9">PRAI</shortName>
        <ecNumber evidence="3 9">5.3.1.24</ecNumber>
    </recommendedName>
</protein>
<dbReference type="Pfam" id="PF00697">
    <property type="entry name" value="PRAI"/>
    <property type="match status" value="1"/>
</dbReference>
<evidence type="ECO:0000313" key="12">
    <source>
        <dbReference type="Proteomes" id="UP001597120"/>
    </source>
</evidence>
<evidence type="ECO:0000256" key="8">
    <source>
        <dbReference type="ARBA" id="ARBA00023235"/>
    </source>
</evidence>
<comment type="similarity">
    <text evidence="9">Belongs to the TrpF family.</text>
</comment>
<keyword evidence="5 9" id="KW-0028">Amino-acid biosynthesis</keyword>
<evidence type="ECO:0000313" key="11">
    <source>
        <dbReference type="EMBL" id="MFD0867791.1"/>
    </source>
</evidence>
<organism evidence="11 12">
    <name type="scientific">Paenibacillus residui</name>
    <dbReference type="NCBI Taxonomy" id="629724"/>
    <lineage>
        <taxon>Bacteria</taxon>
        <taxon>Bacillati</taxon>
        <taxon>Bacillota</taxon>
        <taxon>Bacilli</taxon>
        <taxon>Bacillales</taxon>
        <taxon>Paenibacillaceae</taxon>
        <taxon>Paenibacillus</taxon>
    </lineage>
</organism>
<dbReference type="InterPro" id="IPR013785">
    <property type="entry name" value="Aldolase_TIM"/>
</dbReference>
<sequence length="224" mass="24232">MIRPAVKICGLQTVEAVRSILSLPIEYIGFVFAPSKRRVTGRQAAEMTGELVREREQGRPAPASVGVFVNPEPEELEEILKIVPLDVIQLHGRESPEYCHQVKERFGTGLFKAVSISMSQTASPADLVLPFAGSADAILLDTYDPVHGGGSGKTFNWKVIPDYLELTRAAGMKLIVAGGLTPDNVSGLISAYQPDGVDVSSGVETEGQKDIAKIKQFVERVKSR</sequence>
<comment type="caution">
    <text evidence="11">The sequence shown here is derived from an EMBL/GenBank/DDBJ whole genome shotgun (WGS) entry which is preliminary data.</text>
</comment>
<dbReference type="EC" id="5.3.1.24" evidence="3 9"/>
<evidence type="ECO:0000256" key="7">
    <source>
        <dbReference type="ARBA" id="ARBA00023141"/>
    </source>
</evidence>
<dbReference type="Proteomes" id="UP001597120">
    <property type="component" value="Unassembled WGS sequence"/>
</dbReference>
<keyword evidence="7 9" id="KW-0057">Aromatic amino acid biosynthesis</keyword>
<evidence type="ECO:0000256" key="1">
    <source>
        <dbReference type="ARBA" id="ARBA00001164"/>
    </source>
</evidence>
<evidence type="ECO:0000256" key="3">
    <source>
        <dbReference type="ARBA" id="ARBA00012572"/>
    </source>
</evidence>
<gene>
    <name evidence="9" type="primary">trpF</name>
    <name evidence="11" type="ORF">ACFQ03_01340</name>
</gene>
<keyword evidence="12" id="KW-1185">Reference proteome</keyword>
<reference evidence="12" key="1">
    <citation type="journal article" date="2019" name="Int. J. Syst. Evol. Microbiol.">
        <title>The Global Catalogue of Microorganisms (GCM) 10K type strain sequencing project: providing services to taxonomists for standard genome sequencing and annotation.</title>
        <authorList>
            <consortium name="The Broad Institute Genomics Platform"/>
            <consortium name="The Broad Institute Genome Sequencing Center for Infectious Disease"/>
            <person name="Wu L."/>
            <person name="Ma J."/>
        </authorList>
    </citation>
    <scope>NUCLEOTIDE SEQUENCE [LARGE SCALE GENOMIC DNA]</scope>
    <source>
        <strain evidence="12">CCUG 57263</strain>
    </source>
</reference>
<keyword evidence="6 9" id="KW-0822">Tryptophan biosynthesis</keyword>
<dbReference type="RefSeq" id="WP_379285586.1">
    <property type="nucleotide sequence ID" value="NZ_JBHTIU010000003.1"/>
</dbReference>
<dbReference type="InterPro" id="IPR001240">
    <property type="entry name" value="PRAI_dom"/>
</dbReference>
<accession>A0ABW3D4F5</accession>
<evidence type="ECO:0000256" key="2">
    <source>
        <dbReference type="ARBA" id="ARBA00004664"/>
    </source>
</evidence>
<name>A0ABW3D4F5_9BACL</name>
<feature type="domain" description="N-(5'phosphoribosyl) anthranilate isomerase (PRAI)" evidence="10">
    <location>
        <begin position="6"/>
        <end position="219"/>
    </location>
</feature>
<dbReference type="EMBL" id="JBHTIU010000003">
    <property type="protein sequence ID" value="MFD0867791.1"/>
    <property type="molecule type" value="Genomic_DNA"/>
</dbReference>
<dbReference type="CDD" id="cd00405">
    <property type="entry name" value="PRAI"/>
    <property type="match status" value="1"/>
</dbReference>